<feature type="transmembrane region" description="Helical" evidence="1">
    <location>
        <begin position="44"/>
        <end position="69"/>
    </location>
</feature>
<evidence type="ECO:0000256" key="1">
    <source>
        <dbReference type="SAM" id="Phobius"/>
    </source>
</evidence>
<keyword evidence="1" id="KW-0472">Membrane</keyword>
<proteinExistence type="predicted"/>
<reference evidence="2 3" key="1">
    <citation type="journal article" date="2016" name="Int. J. Syst. Evol. Microbiol.">
        <title>Oceanobacillus halophilus sp. nov., a novel moderately halophilic bacterium from a hypersaline lake.</title>
        <authorList>
            <person name="Amoozegar M.A."/>
            <person name="Bagheri M."/>
            <person name="Makhdoumi A."/>
            <person name="Nikou M.M."/>
            <person name="Fazeli S.A.S."/>
            <person name="Schumann P."/>
            <person name="Sproer C."/>
            <person name="Sanchez-Porro C."/>
            <person name="Ventosa A."/>
        </authorList>
    </citation>
    <scope>NUCLEOTIDE SEQUENCE [LARGE SCALE GENOMIC DNA]</scope>
    <source>
        <strain evidence="2 3">DSM 23996</strain>
    </source>
</reference>
<keyword evidence="3" id="KW-1185">Reference proteome</keyword>
<sequence>MEKLLVKTGIYGFICSLAIGILFIEKTDTIQTSNGMYSYYEKDLTEYVIEILRFSIKVTIALIFLALLYKLYRTYKS</sequence>
<evidence type="ECO:0000313" key="3">
    <source>
        <dbReference type="Proteomes" id="UP000269301"/>
    </source>
</evidence>
<dbReference type="Proteomes" id="UP000269301">
    <property type="component" value="Unassembled WGS sequence"/>
</dbReference>
<comment type="caution">
    <text evidence="2">The sequence shown here is derived from an EMBL/GenBank/DDBJ whole genome shotgun (WGS) entry which is preliminary data.</text>
</comment>
<accession>A0A495A6Q5</accession>
<dbReference type="EMBL" id="RBZP01000005">
    <property type="protein sequence ID" value="RKQ33991.1"/>
    <property type="molecule type" value="Genomic_DNA"/>
</dbReference>
<protein>
    <submittedName>
        <fullName evidence="2">Uncharacterized protein</fullName>
    </submittedName>
</protein>
<organism evidence="2 3">
    <name type="scientific">Oceanobacillus halophilus</name>
    <dbReference type="NCBI Taxonomy" id="930130"/>
    <lineage>
        <taxon>Bacteria</taxon>
        <taxon>Bacillati</taxon>
        <taxon>Bacillota</taxon>
        <taxon>Bacilli</taxon>
        <taxon>Bacillales</taxon>
        <taxon>Bacillaceae</taxon>
        <taxon>Oceanobacillus</taxon>
    </lineage>
</organism>
<name>A0A495A6Q5_9BACI</name>
<dbReference type="AlphaFoldDB" id="A0A495A6Q5"/>
<feature type="transmembrane region" description="Helical" evidence="1">
    <location>
        <begin position="5"/>
        <end position="24"/>
    </location>
</feature>
<keyword evidence="1" id="KW-0812">Transmembrane</keyword>
<keyword evidence="1" id="KW-1133">Transmembrane helix</keyword>
<evidence type="ECO:0000313" key="2">
    <source>
        <dbReference type="EMBL" id="RKQ33991.1"/>
    </source>
</evidence>
<gene>
    <name evidence="2" type="ORF">D8M06_09230</name>
</gene>